<proteinExistence type="predicted"/>
<dbReference type="EMBL" id="BMMW01000002">
    <property type="protein sequence ID" value="GGK46248.1"/>
    <property type="molecule type" value="Genomic_DNA"/>
</dbReference>
<protein>
    <submittedName>
        <fullName evidence="2">Uncharacterized protein</fullName>
    </submittedName>
</protein>
<dbReference type="Proteomes" id="UP000612956">
    <property type="component" value="Unassembled WGS sequence"/>
</dbReference>
<reference evidence="2" key="2">
    <citation type="submission" date="2020-09" db="EMBL/GenBank/DDBJ databases">
        <authorList>
            <person name="Sun Q."/>
            <person name="Zhou Y."/>
        </authorList>
    </citation>
    <scope>NUCLEOTIDE SEQUENCE</scope>
    <source>
        <strain evidence="2">CGMCC 4.7278</strain>
    </source>
</reference>
<dbReference type="AlphaFoldDB" id="A0A917QE69"/>
<keyword evidence="3" id="KW-1185">Reference proteome</keyword>
<dbReference type="Pfam" id="PF21853">
    <property type="entry name" value="DUF6912"/>
    <property type="match status" value="1"/>
</dbReference>
<evidence type="ECO:0000313" key="2">
    <source>
        <dbReference type="EMBL" id="GGK46248.1"/>
    </source>
</evidence>
<evidence type="ECO:0000313" key="3">
    <source>
        <dbReference type="Proteomes" id="UP000612956"/>
    </source>
</evidence>
<reference evidence="2" key="1">
    <citation type="journal article" date="2014" name="Int. J. Syst. Evol. Microbiol.">
        <title>Complete genome sequence of Corynebacterium casei LMG S-19264T (=DSM 44701T), isolated from a smear-ripened cheese.</title>
        <authorList>
            <consortium name="US DOE Joint Genome Institute (JGI-PGF)"/>
            <person name="Walter F."/>
            <person name="Albersmeier A."/>
            <person name="Kalinowski J."/>
            <person name="Ruckert C."/>
        </authorList>
    </citation>
    <scope>NUCLEOTIDE SEQUENCE</scope>
    <source>
        <strain evidence="2">CGMCC 4.7278</strain>
    </source>
</reference>
<feature type="compositionally biased region" description="Acidic residues" evidence="1">
    <location>
        <begin position="83"/>
        <end position="94"/>
    </location>
</feature>
<evidence type="ECO:0000256" key="1">
    <source>
        <dbReference type="SAM" id="MobiDB-lite"/>
    </source>
</evidence>
<accession>A0A917QE69</accession>
<dbReference type="InterPro" id="IPR054206">
    <property type="entry name" value="DUF6912"/>
</dbReference>
<name>A0A917QE69_9NOCA</name>
<sequence length="198" mass="20962">MPVSDSDPAGPAQGKLRVYIPATIPILRQLVDEREFFPLGATAFAVTPALREAYAAGDEEELADVAMNEAARASLRLLAAERDGDDDADDDATAPDEAANPGSPIYRRAVIAADVTGAKLRPDLDDAVVKLAGPISFKEVASVHVDLSDAEPQVAKAVDVIDAADLGDPDAEFVLGDAEDHQLAWYATQELPFLLDLL</sequence>
<organism evidence="2 3">
    <name type="scientific">Nocardia camponoti</name>
    <dbReference type="NCBI Taxonomy" id="1616106"/>
    <lineage>
        <taxon>Bacteria</taxon>
        <taxon>Bacillati</taxon>
        <taxon>Actinomycetota</taxon>
        <taxon>Actinomycetes</taxon>
        <taxon>Mycobacteriales</taxon>
        <taxon>Nocardiaceae</taxon>
        <taxon>Nocardia</taxon>
    </lineage>
</organism>
<gene>
    <name evidence="2" type="ORF">GCM10011591_17090</name>
</gene>
<comment type="caution">
    <text evidence="2">The sequence shown here is derived from an EMBL/GenBank/DDBJ whole genome shotgun (WGS) entry which is preliminary data.</text>
</comment>
<feature type="region of interest" description="Disordered" evidence="1">
    <location>
        <begin position="82"/>
        <end position="101"/>
    </location>
</feature>